<proteinExistence type="predicted"/>
<sequence>MMMPYHFLSGIYKLPPSEYKKFEETGSYIKIIPYYNNKYYTEREIIYTENFYKAYEFNLNKRGGSSGKISFNIPLDNININDKVEYFLNGTKKFVGYIESIDNSGLNVTVIPIWGRLIHQYIQGDLILESTKGVLDIVLSLREKIEEMGIIFDEKNIDLNNDKQITISFSGKNVSDILDEVEENISKRYSWGVDINNTFYFKEFSNISTKKLNWHNNHFSESEYTEDSSDLVSRYIIKMKDSITDENGEVKEVYRALPKIVGADKLYPAIPLEKEIGIKTDIFELNYKLENYDLTYEYAYQFLTNQEKKESVQLKNINYNLTDININECVECILKPTNNFYKIIDFNDFTIIESHLNDIYSSDIIDIDNAIETRKYPNYKQQNSVKLSDIDKYYKDVCNHVYNITKIAIFFSDGLEDKESNVSALFQVEDGEHTQRKYCKNGFALFDVSGYDKRNIIITSERSNILYEKFICFFDCGSKTVEMNVRSINYKFENNHLTVDAELSKMNVKRTNYLYDQEERRKKLESLLTYSES</sequence>
<reference evidence="1 2" key="1">
    <citation type="journal article" date="2013" name="Genome Announc.">
        <title>Complete Genome Sequence of the Porcine Strain Brachyspira pilosicoli P43/6/78(T.).</title>
        <authorList>
            <person name="Lin C."/>
            <person name="den Bakker H.C."/>
            <person name="Suzuki H."/>
            <person name="Lefebure T."/>
            <person name="Ponnala L."/>
            <person name="Sun Q."/>
            <person name="Stanhope M.J."/>
            <person name="Wiedmann M."/>
            <person name="Duhamel G.E."/>
        </authorList>
    </citation>
    <scope>NUCLEOTIDE SEQUENCE [LARGE SCALE GENOMIC DNA]</scope>
    <source>
        <strain evidence="1 2">P43/6/78</strain>
    </source>
</reference>
<dbReference type="AlphaFoldDB" id="A0A3B6VMI0"/>
<dbReference type="Proteomes" id="UP000010793">
    <property type="component" value="Chromosome"/>
</dbReference>
<dbReference type="RefSeq" id="WP_015274701.1">
    <property type="nucleotide sequence ID" value="NC_019908.1"/>
</dbReference>
<accession>A0A3B6VMI0</accession>
<name>A0A3B6VMI0_BRAPL</name>
<protein>
    <submittedName>
        <fullName evidence="1">Uncharacterized protein</fullName>
    </submittedName>
</protein>
<keyword evidence="2" id="KW-1185">Reference proteome</keyword>
<dbReference type="KEGG" id="bpip:BPP43_09025"/>
<dbReference type="EMBL" id="CP002873">
    <property type="protein sequence ID" value="AGA66990.1"/>
    <property type="molecule type" value="Genomic_DNA"/>
</dbReference>
<gene>
    <name evidence="1" type="ORF">BPP43_09025</name>
</gene>
<organism evidence="1 2">
    <name type="scientific">Brachyspira pilosicoli P43/6/78</name>
    <dbReference type="NCBI Taxonomy" id="1042417"/>
    <lineage>
        <taxon>Bacteria</taxon>
        <taxon>Pseudomonadati</taxon>
        <taxon>Spirochaetota</taxon>
        <taxon>Spirochaetia</taxon>
        <taxon>Brachyspirales</taxon>
        <taxon>Brachyspiraceae</taxon>
        <taxon>Brachyspira</taxon>
    </lineage>
</organism>
<evidence type="ECO:0000313" key="2">
    <source>
        <dbReference type="Proteomes" id="UP000010793"/>
    </source>
</evidence>
<evidence type="ECO:0000313" key="1">
    <source>
        <dbReference type="EMBL" id="AGA66990.1"/>
    </source>
</evidence>